<proteinExistence type="predicted"/>
<name>A0A0E0MKE7_ORYPU</name>
<reference evidence="2" key="1">
    <citation type="submission" date="2015-04" db="UniProtKB">
        <authorList>
            <consortium name="EnsemblPlants"/>
        </authorList>
    </citation>
    <scope>IDENTIFICATION</scope>
</reference>
<dbReference type="AlphaFoldDB" id="A0A0E0MKE7"/>
<dbReference type="Proteomes" id="UP000026962">
    <property type="component" value="Chromosome 12"/>
</dbReference>
<keyword evidence="1" id="KW-1133">Transmembrane helix</keyword>
<keyword evidence="3" id="KW-1185">Reference proteome</keyword>
<reference evidence="2" key="2">
    <citation type="submission" date="2018-05" db="EMBL/GenBank/DDBJ databases">
        <title>OpunRS2 (Oryza punctata Reference Sequence Version 2).</title>
        <authorList>
            <person name="Zhang J."/>
            <person name="Kudrna D."/>
            <person name="Lee S."/>
            <person name="Talag J."/>
            <person name="Welchert J."/>
            <person name="Wing R.A."/>
        </authorList>
    </citation>
    <scope>NUCLEOTIDE SEQUENCE [LARGE SCALE GENOMIC DNA]</scope>
</reference>
<evidence type="ECO:0000313" key="2">
    <source>
        <dbReference type="EnsemblPlants" id="OPUNC12G05000.2"/>
    </source>
</evidence>
<organism evidence="2">
    <name type="scientific">Oryza punctata</name>
    <name type="common">Red rice</name>
    <dbReference type="NCBI Taxonomy" id="4537"/>
    <lineage>
        <taxon>Eukaryota</taxon>
        <taxon>Viridiplantae</taxon>
        <taxon>Streptophyta</taxon>
        <taxon>Embryophyta</taxon>
        <taxon>Tracheophyta</taxon>
        <taxon>Spermatophyta</taxon>
        <taxon>Magnoliopsida</taxon>
        <taxon>Liliopsida</taxon>
        <taxon>Poales</taxon>
        <taxon>Poaceae</taxon>
        <taxon>BOP clade</taxon>
        <taxon>Oryzoideae</taxon>
        <taxon>Oryzeae</taxon>
        <taxon>Oryzinae</taxon>
        <taxon>Oryza</taxon>
    </lineage>
</organism>
<dbReference type="EnsemblPlants" id="OPUNC12G05000.2">
    <property type="protein sequence ID" value="OPUNC12G05000.2"/>
    <property type="gene ID" value="OPUNC12G05000"/>
</dbReference>
<evidence type="ECO:0000256" key="1">
    <source>
        <dbReference type="SAM" id="Phobius"/>
    </source>
</evidence>
<evidence type="ECO:0000313" key="3">
    <source>
        <dbReference type="Proteomes" id="UP000026962"/>
    </source>
</evidence>
<accession>A0A0E0MKE7</accession>
<keyword evidence="1" id="KW-0472">Membrane</keyword>
<protein>
    <submittedName>
        <fullName evidence="2">Uncharacterized protein</fullName>
    </submittedName>
</protein>
<keyword evidence="1" id="KW-0812">Transmembrane</keyword>
<feature type="transmembrane region" description="Helical" evidence="1">
    <location>
        <begin position="162"/>
        <end position="188"/>
    </location>
</feature>
<sequence>MSGDGSGASGCGARWRLRMVVGGRDAVRSTTSDNFCRHLWRLCSGSATIARRPWMRVGRAAVAAAAANRFWRLRRRTSSLHTGDEPCSRSFKDPHLPEHFRQADVQHCHGTIEQSSALCLVSKNTGIAIVSPVGNQVACAVLASAASPPVVKNTSVKSYFQLTYLSMMVARVVLGTAPMTLSFFSPFLNMRTVGMLRMP</sequence>
<dbReference type="Gramene" id="OPUNC12G05000.2">
    <property type="protein sequence ID" value="OPUNC12G05000.2"/>
    <property type="gene ID" value="OPUNC12G05000"/>
</dbReference>